<dbReference type="Proteomes" id="UP001215598">
    <property type="component" value="Unassembled WGS sequence"/>
</dbReference>
<evidence type="ECO:0000256" key="1">
    <source>
        <dbReference type="SAM" id="MobiDB-lite"/>
    </source>
</evidence>
<protein>
    <submittedName>
        <fullName evidence="2">Uncharacterized protein</fullName>
    </submittedName>
</protein>
<evidence type="ECO:0000313" key="3">
    <source>
        <dbReference type="Proteomes" id="UP001215598"/>
    </source>
</evidence>
<dbReference type="AlphaFoldDB" id="A0AAD7HEY2"/>
<keyword evidence="3" id="KW-1185">Reference proteome</keyword>
<proteinExistence type="predicted"/>
<accession>A0AAD7HEY2</accession>
<feature type="region of interest" description="Disordered" evidence="1">
    <location>
        <begin position="1"/>
        <end position="21"/>
    </location>
</feature>
<organism evidence="2 3">
    <name type="scientific">Mycena metata</name>
    <dbReference type="NCBI Taxonomy" id="1033252"/>
    <lineage>
        <taxon>Eukaryota</taxon>
        <taxon>Fungi</taxon>
        <taxon>Dikarya</taxon>
        <taxon>Basidiomycota</taxon>
        <taxon>Agaricomycotina</taxon>
        <taxon>Agaricomycetes</taxon>
        <taxon>Agaricomycetidae</taxon>
        <taxon>Agaricales</taxon>
        <taxon>Marasmiineae</taxon>
        <taxon>Mycenaceae</taxon>
        <taxon>Mycena</taxon>
    </lineage>
</organism>
<sequence>MASNGTSLETASPGRLTSWQDSGESVSIDYAIVSDSLLLVRKFEVTCPAVFEEDDWSDHMQICMTLDASAFKQTPLPARDPQPRPDFSGSSYIDELYQATIDSKQTPDEALDLLWGFTQVDSPPIHI</sequence>
<reference evidence="2" key="1">
    <citation type="submission" date="2023-03" db="EMBL/GenBank/DDBJ databases">
        <title>Massive genome expansion in bonnet fungi (Mycena s.s.) driven by repeated elements and novel gene families across ecological guilds.</title>
        <authorList>
            <consortium name="Lawrence Berkeley National Laboratory"/>
            <person name="Harder C.B."/>
            <person name="Miyauchi S."/>
            <person name="Viragh M."/>
            <person name="Kuo A."/>
            <person name="Thoen E."/>
            <person name="Andreopoulos B."/>
            <person name="Lu D."/>
            <person name="Skrede I."/>
            <person name="Drula E."/>
            <person name="Henrissat B."/>
            <person name="Morin E."/>
            <person name="Kohler A."/>
            <person name="Barry K."/>
            <person name="LaButti K."/>
            <person name="Morin E."/>
            <person name="Salamov A."/>
            <person name="Lipzen A."/>
            <person name="Mereny Z."/>
            <person name="Hegedus B."/>
            <person name="Baldrian P."/>
            <person name="Stursova M."/>
            <person name="Weitz H."/>
            <person name="Taylor A."/>
            <person name="Grigoriev I.V."/>
            <person name="Nagy L.G."/>
            <person name="Martin F."/>
            <person name="Kauserud H."/>
        </authorList>
    </citation>
    <scope>NUCLEOTIDE SEQUENCE</scope>
    <source>
        <strain evidence="2">CBHHK182m</strain>
    </source>
</reference>
<dbReference type="EMBL" id="JARKIB010000263">
    <property type="protein sequence ID" value="KAJ7718658.1"/>
    <property type="molecule type" value="Genomic_DNA"/>
</dbReference>
<gene>
    <name evidence="2" type="ORF">B0H16DRAFT_1475501</name>
</gene>
<comment type="caution">
    <text evidence="2">The sequence shown here is derived from an EMBL/GenBank/DDBJ whole genome shotgun (WGS) entry which is preliminary data.</text>
</comment>
<name>A0AAD7HEY2_9AGAR</name>
<evidence type="ECO:0000313" key="2">
    <source>
        <dbReference type="EMBL" id="KAJ7718658.1"/>
    </source>
</evidence>